<sequence length="61" mass="6410">MRLDMVALLGVDGVVCATVVEVGRVPHRSYDVAHNSEVIDRFGTVGSGARAQMKVGVPDAT</sequence>
<comment type="caution">
    <text evidence="1">The sequence shown here is derived from an EMBL/GenBank/DDBJ whole genome shotgun (WGS) entry which is preliminary data.</text>
</comment>
<reference evidence="2" key="1">
    <citation type="journal article" date="2019" name="Int. J. Syst. Evol. Microbiol.">
        <title>The Global Catalogue of Microorganisms (GCM) 10K type strain sequencing project: providing services to taxonomists for standard genome sequencing and annotation.</title>
        <authorList>
            <consortium name="The Broad Institute Genomics Platform"/>
            <consortium name="The Broad Institute Genome Sequencing Center for Infectious Disease"/>
            <person name="Wu L."/>
            <person name="Ma J."/>
        </authorList>
    </citation>
    <scope>NUCLEOTIDE SEQUENCE [LARGE SCALE GENOMIC DNA]</scope>
    <source>
        <strain evidence="2">JCM 18077</strain>
    </source>
</reference>
<proteinExistence type="predicted"/>
<evidence type="ECO:0000313" key="2">
    <source>
        <dbReference type="Proteomes" id="UP001500822"/>
    </source>
</evidence>
<organism evidence="1 2">
    <name type="scientific">Gordonia alkaliphila</name>
    <dbReference type="NCBI Taxonomy" id="1053547"/>
    <lineage>
        <taxon>Bacteria</taxon>
        <taxon>Bacillati</taxon>
        <taxon>Actinomycetota</taxon>
        <taxon>Actinomycetes</taxon>
        <taxon>Mycobacteriales</taxon>
        <taxon>Gordoniaceae</taxon>
        <taxon>Gordonia</taxon>
    </lineage>
</organism>
<dbReference type="EMBL" id="BAABIE010000002">
    <property type="protein sequence ID" value="GAA4740194.1"/>
    <property type="molecule type" value="Genomic_DNA"/>
</dbReference>
<gene>
    <name evidence="1" type="ORF">GCM10023217_05190</name>
</gene>
<name>A0ABP8YX22_9ACTN</name>
<keyword evidence="2" id="KW-1185">Reference proteome</keyword>
<dbReference type="Proteomes" id="UP001500822">
    <property type="component" value="Unassembled WGS sequence"/>
</dbReference>
<protein>
    <submittedName>
        <fullName evidence="1">Uncharacterized protein</fullName>
    </submittedName>
</protein>
<evidence type="ECO:0000313" key="1">
    <source>
        <dbReference type="EMBL" id="GAA4740194.1"/>
    </source>
</evidence>
<accession>A0ABP8YX22</accession>